<comment type="caution">
    <text evidence="8">The sequence shown here is derived from an EMBL/GenBank/DDBJ whole genome shotgun (WGS) entry which is preliminary data.</text>
</comment>
<feature type="domain" description="Inositolphosphotransferase Aur1/Ipt1" evidence="6">
    <location>
        <begin position="200"/>
        <end position="350"/>
    </location>
</feature>
<protein>
    <submittedName>
        <fullName evidence="8">DUF5933 domain-containing protein</fullName>
    </submittedName>
</protein>
<name>A0ABW4PAM2_9NOCA</name>
<reference evidence="9" key="1">
    <citation type="journal article" date="2019" name="Int. J. Syst. Evol. Microbiol.">
        <title>The Global Catalogue of Microorganisms (GCM) 10K type strain sequencing project: providing services to taxonomists for standard genome sequencing and annotation.</title>
        <authorList>
            <consortium name="The Broad Institute Genomics Platform"/>
            <consortium name="The Broad Institute Genome Sequencing Center for Infectious Disease"/>
            <person name="Wu L."/>
            <person name="Ma J."/>
        </authorList>
    </citation>
    <scope>NUCLEOTIDE SEQUENCE [LARGE SCALE GENOMIC DNA]</scope>
    <source>
        <strain evidence="9">DT72</strain>
    </source>
</reference>
<evidence type="ECO:0000259" key="6">
    <source>
        <dbReference type="Pfam" id="PF14378"/>
    </source>
</evidence>
<evidence type="ECO:0000313" key="8">
    <source>
        <dbReference type="EMBL" id="MFD1815193.1"/>
    </source>
</evidence>
<keyword evidence="9" id="KW-1185">Reference proteome</keyword>
<evidence type="ECO:0000313" key="9">
    <source>
        <dbReference type="Proteomes" id="UP001597286"/>
    </source>
</evidence>
<dbReference type="PANTHER" id="PTHR31310:SF7">
    <property type="entry name" value="PA-PHOSPHATASE RELATED-FAMILY PROTEIN DDB_G0268928"/>
    <property type="match status" value="1"/>
</dbReference>
<dbReference type="Pfam" id="PF14378">
    <property type="entry name" value="PAP2_3"/>
    <property type="match status" value="1"/>
</dbReference>
<accession>A0ABW4PAM2</accession>
<evidence type="ECO:0000256" key="4">
    <source>
        <dbReference type="ARBA" id="ARBA00023136"/>
    </source>
</evidence>
<dbReference type="InterPro" id="IPR045977">
    <property type="entry name" value="DUF5933"/>
</dbReference>
<feature type="transmembrane region" description="Helical" evidence="5">
    <location>
        <begin position="108"/>
        <end position="129"/>
    </location>
</feature>
<feature type="transmembrane region" description="Helical" evidence="5">
    <location>
        <begin position="136"/>
        <end position="159"/>
    </location>
</feature>
<evidence type="ECO:0000256" key="3">
    <source>
        <dbReference type="ARBA" id="ARBA00022989"/>
    </source>
</evidence>
<keyword evidence="2 5" id="KW-0812">Transmembrane</keyword>
<evidence type="ECO:0000256" key="1">
    <source>
        <dbReference type="ARBA" id="ARBA00004141"/>
    </source>
</evidence>
<dbReference type="Proteomes" id="UP001597286">
    <property type="component" value="Unassembled WGS sequence"/>
</dbReference>
<dbReference type="Pfam" id="PF19356">
    <property type="entry name" value="DUF5933"/>
    <property type="match status" value="1"/>
</dbReference>
<dbReference type="CDD" id="cd03386">
    <property type="entry name" value="PAP2_Aur1_like"/>
    <property type="match status" value="1"/>
</dbReference>
<dbReference type="PANTHER" id="PTHR31310">
    <property type="match status" value="1"/>
</dbReference>
<organism evidence="8 9">
    <name type="scientific">Rhodococcus gannanensis</name>
    <dbReference type="NCBI Taxonomy" id="1960308"/>
    <lineage>
        <taxon>Bacteria</taxon>
        <taxon>Bacillati</taxon>
        <taxon>Actinomycetota</taxon>
        <taxon>Actinomycetes</taxon>
        <taxon>Mycobacteriales</taxon>
        <taxon>Nocardiaceae</taxon>
        <taxon>Rhodococcus</taxon>
    </lineage>
</organism>
<dbReference type="RefSeq" id="WP_378487635.1">
    <property type="nucleotide sequence ID" value="NZ_JBHUFB010000020.1"/>
</dbReference>
<comment type="subcellular location">
    <subcellularLocation>
        <location evidence="1">Membrane</location>
        <topology evidence="1">Multi-pass membrane protein</topology>
    </subcellularLocation>
</comment>
<feature type="transmembrane region" description="Helical" evidence="5">
    <location>
        <begin position="232"/>
        <end position="251"/>
    </location>
</feature>
<feature type="transmembrane region" description="Helical" evidence="5">
    <location>
        <begin position="20"/>
        <end position="40"/>
    </location>
</feature>
<feature type="transmembrane region" description="Helical" evidence="5">
    <location>
        <begin position="313"/>
        <end position="331"/>
    </location>
</feature>
<feature type="domain" description="DUF5933" evidence="7">
    <location>
        <begin position="24"/>
        <end position="159"/>
    </location>
</feature>
<evidence type="ECO:0000256" key="2">
    <source>
        <dbReference type="ARBA" id="ARBA00022692"/>
    </source>
</evidence>
<sequence length="442" mass="46599">MLIEDSPTATPWRRPGAGPVIALVAAVGVAVAMVLLQVVAGRSGFEGPLASLARDFVGTPKSMSVPWAGLALGLVGLTNRQRIVAVAAALGIDLVFLGGRLLTDGPFAIGNGPTWVLTGIAVVAAWRWTGAQRSSALLGAGLGALLIAATKIGDVWLQITIMTRPAVLDEYVELADRAFGSPSWVMGQVVDALGPAGYGVLHWVYIELPVAAIAVALYQLRNGWPSHHLVRTFLAIGLIGPLFYLVFPVVGPDFAFGTAGLGAQLGDYWPTVVPTGTDPSAFVFDSDAPRNCMPSLHTAWALSIFVHTRRGPWWLRWGGAFWLVCTLMATLGFGYHYLVDLIAGVVLCLTIESALRDPERGWGRFRIRLVVGGAVAFAALLASYRYLAGPIAAVPVVSVPLILGVAGAVVLAFYATFFATPDSILGRWGGRVREEAPAAAVA</sequence>
<feature type="transmembrane region" description="Helical" evidence="5">
    <location>
        <begin position="83"/>
        <end position="102"/>
    </location>
</feature>
<evidence type="ECO:0000256" key="5">
    <source>
        <dbReference type="SAM" id="Phobius"/>
    </source>
</evidence>
<dbReference type="EMBL" id="JBHUFB010000020">
    <property type="protein sequence ID" value="MFD1815193.1"/>
    <property type="molecule type" value="Genomic_DNA"/>
</dbReference>
<keyword evidence="3 5" id="KW-1133">Transmembrane helix</keyword>
<gene>
    <name evidence="8" type="ORF">ACFSJG_23490</name>
</gene>
<dbReference type="InterPro" id="IPR052185">
    <property type="entry name" value="IPC_Synthase-Related"/>
</dbReference>
<keyword evidence="4 5" id="KW-0472">Membrane</keyword>
<proteinExistence type="predicted"/>
<feature type="transmembrane region" description="Helical" evidence="5">
    <location>
        <begin position="367"/>
        <end position="387"/>
    </location>
</feature>
<feature type="transmembrane region" description="Helical" evidence="5">
    <location>
        <begin position="393"/>
        <end position="417"/>
    </location>
</feature>
<feature type="transmembrane region" description="Helical" evidence="5">
    <location>
        <begin position="200"/>
        <end position="220"/>
    </location>
</feature>
<dbReference type="InterPro" id="IPR026841">
    <property type="entry name" value="Aur1/Ipt1"/>
</dbReference>
<evidence type="ECO:0000259" key="7">
    <source>
        <dbReference type="Pfam" id="PF19356"/>
    </source>
</evidence>